<feature type="domain" description="Peptidase M24" evidence="6">
    <location>
        <begin position="142"/>
        <end position="365"/>
    </location>
</feature>
<accession>A0A517SST1</accession>
<dbReference type="GO" id="GO:0006508">
    <property type="term" value="P:proteolysis"/>
    <property type="evidence" value="ECO:0007669"/>
    <property type="project" value="UniProtKB-KW"/>
</dbReference>
<dbReference type="GO" id="GO:0004177">
    <property type="term" value="F:aminopeptidase activity"/>
    <property type="evidence" value="ECO:0007669"/>
    <property type="project" value="UniProtKB-KW"/>
</dbReference>
<proteinExistence type="inferred from homology"/>
<evidence type="ECO:0000256" key="1">
    <source>
        <dbReference type="ARBA" id="ARBA00022670"/>
    </source>
</evidence>
<dbReference type="InterPro" id="IPR000994">
    <property type="entry name" value="Pept_M24"/>
</dbReference>
<dbReference type="Proteomes" id="UP000315003">
    <property type="component" value="Chromosome"/>
</dbReference>
<evidence type="ECO:0000256" key="4">
    <source>
        <dbReference type="ARBA" id="ARBA00023049"/>
    </source>
</evidence>
<dbReference type="CDD" id="cd01066">
    <property type="entry name" value="APP_MetAP"/>
    <property type="match status" value="1"/>
</dbReference>
<evidence type="ECO:0000313" key="7">
    <source>
        <dbReference type="EMBL" id="QDT59175.1"/>
    </source>
</evidence>
<evidence type="ECO:0000256" key="5">
    <source>
        <dbReference type="RuleBase" id="RU000590"/>
    </source>
</evidence>
<evidence type="ECO:0000259" key="6">
    <source>
        <dbReference type="Pfam" id="PF00557"/>
    </source>
</evidence>
<dbReference type="PANTHER" id="PTHR46112:SF3">
    <property type="entry name" value="AMINOPEPTIDASE YPDF"/>
    <property type="match status" value="1"/>
</dbReference>
<protein>
    <submittedName>
        <fullName evidence="7">Aminopeptidase</fullName>
        <ecNumber evidence="7">3.4.11.-</ecNumber>
    </submittedName>
</protein>
<dbReference type="RefSeq" id="WP_145270875.1">
    <property type="nucleotide sequence ID" value="NZ_CP036272.1"/>
</dbReference>
<keyword evidence="3 7" id="KW-0378">Hydrolase</keyword>
<name>A0A517SST1_9BACT</name>
<evidence type="ECO:0000256" key="3">
    <source>
        <dbReference type="ARBA" id="ARBA00022801"/>
    </source>
</evidence>
<keyword evidence="7" id="KW-0031">Aminopeptidase</keyword>
<dbReference type="InterPro" id="IPR036005">
    <property type="entry name" value="Creatinase/aminopeptidase-like"/>
</dbReference>
<reference evidence="7 8" key="1">
    <citation type="submission" date="2019-02" db="EMBL/GenBank/DDBJ databases">
        <title>Deep-cultivation of Planctomycetes and their phenomic and genomic characterization uncovers novel biology.</title>
        <authorList>
            <person name="Wiegand S."/>
            <person name="Jogler M."/>
            <person name="Boedeker C."/>
            <person name="Pinto D."/>
            <person name="Vollmers J."/>
            <person name="Rivas-Marin E."/>
            <person name="Kohn T."/>
            <person name="Peeters S.H."/>
            <person name="Heuer A."/>
            <person name="Rast P."/>
            <person name="Oberbeckmann S."/>
            <person name="Bunk B."/>
            <person name="Jeske O."/>
            <person name="Meyerdierks A."/>
            <person name="Storesund J.E."/>
            <person name="Kallscheuer N."/>
            <person name="Luecker S."/>
            <person name="Lage O.M."/>
            <person name="Pohl T."/>
            <person name="Merkel B.J."/>
            <person name="Hornburger P."/>
            <person name="Mueller R.-W."/>
            <person name="Bruemmer F."/>
            <person name="Labrenz M."/>
            <person name="Spormann A.M."/>
            <person name="Op den Camp H."/>
            <person name="Overmann J."/>
            <person name="Amann R."/>
            <person name="Jetten M.S.M."/>
            <person name="Mascher T."/>
            <person name="Medema M.H."/>
            <person name="Devos D.P."/>
            <person name="Kaster A.-K."/>
            <person name="Ovreas L."/>
            <person name="Rohde M."/>
            <person name="Galperin M.Y."/>
            <person name="Jogler C."/>
        </authorList>
    </citation>
    <scope>NUCLEOTIDE SEQUENCE [LARGE SCALE GENOMIC DNA]</scope>
    <source>
        <strain evidence="7 8">SV_7m_r</strain>
    </source>
</reference>
<keyword evidence="4" id="KW-0482">Metalloprotease</keyword>
<dbReference type="Pfam" id="PF00557">
    <property type="entry name" value="Peptidase_M24"/>
    <property type="match status" value="1"/>
</dbReference>
<dbReference type="InterPro" id="IPR050659">
    <property type="entry name" value="Peptidase_M24B"/>
</dbReference>
<dbReference type="EMBL" id="CP036272">
    <property type="protein sequence ID" value="QDT59175.1"/>
    <property type="molecule type" value="Genomic_DNA"/>
</dbReference>
<dbReference type="AlphaFoldDB" id="A0A517SST1"/>
<dbReference type="GO" id="GO:0046872">
    <property type="term" value="F:metal ion binding"/>
    <property type="evidence" value="ECO:0007669"/>
    <property type="project" value="UniProtKB-KW"/>
</dbReference>
<evidence type="ECO:0000313" key="8">
    <source>
        <dbReference type="Proteomes" id="UP000315003"/>
    </source>
</evidence>
<dbReference type="EC" id="3.4.11.-" evidence="7"/>
<dbReference type="GO" id="GO:0008237">
    <property type="term" value="F:metallopeptidase activity"/>
    <property type="evidence" value="ECO:0007669"/>
    <property type="project" value="UniProtKB-KW"/>
</dbReference>
<keyword evidence="2 5" id="KW-0479">Metal-binding</keyword>
<dbReference type="SUPFAM" id="SSF55920">
    <property type="entry name" value="Creatinase/aminopeptidase"/>
    <property type="match status" value="1"/>
</dbReference>
<evidence type="ECO:0000256" key="2">
    <source>
        <dbReference type="ARBA" id="ARBA00022723"/>
    </source>
</evidence>
<comment type="similarity">
    <text evidence="5">Belongs to the peptidase M24B family.</text>
</comment>
<organism evidence="7 8">
    <name type="scientific">Stieleria bergensis</name>
    <dbReference type="NCBI Taxonomy" id="2528025"/>
    <lineage>
        <taxon>Bacteria</taxon>
        <taxon>Pseudomonadati</taxon>
        <taxon>Planctomycetota</taxon>
        <taxon>Planctomycetia</taxon>
        <taxon>Pirellulales</taxon>
        <taxon>Pirellulaceae</taxon>
        <taxon>Stieleria</taxon>
    </lineage>
</organism>
<dbReference type="InterPro" id="IPR001131">
    <property type="entry name" value="Peptidase_M24B_aminopep-P_CS"/>
</dbReference>
<keyword evidence="1" id="KW-0645">Protease</keyword>
<dbReference type="Gene3D" id="3.90.230.10">
    <property type="entry name" value="Creatinase/methionine aminopeptidase superfamily"/>
    <property type="match status" value="1"/>
</dbReference>
<keyword evidence="8" id="KW-1185">Reference proteome</keyword>
<gene>
    <name evidence="7" type="ORF">SV7mr_16820</name>
</gene>
<dbReference type="PANTHER" id="PTHR46112">
    <property type="entry name" value="AMINOPEPTIDASE"/>
    <property type="match status" value="1"/>
</dbReference>
<sequence length="381" mass="41175">MNDNSSLPCVLAGIAGKNPSLFRRIQVGLGDPAAWIESPDRKVALVRDLEMDRVRQNSHADLVTCPAEHAPQQGLDADRETATAQAVAEFCRQQGWPTVRVDRTLPFVFAWHLEQAGVGLQYDANLGVLDRRQKSEQELDFLRQAQAVTGEVMQLLCHRIATSTANANGELVHDGQVLTSQRVRSMAASEFLKRDYSMSHGAIVATAPEVADCHHSGDGTLRTGVPVIVDLFPMNNQTRYWGDCTRTVVHGQPSDTVAKMHQAVAAAKVASTAKLRLGETADAVHKASDQALLDAGFPMSRGTITDEPSIQHGTGHGIGLDVHEPILLDHGGGPVLLGEVFTIEPGLYGRNDGGVRIEDMLAVTEGEAENLNVLHEGLDWT</sequence>
<dbReference type="OrthoDB" id="9806388at2"/>
<dbReference type="PROSITE" id="PS00491">
    <property type="entry name" value="PROLINE_PEPTIDASE"/>
    <property type="match status" value="1"/>
</dbReference>